<dbReference type="Gene3D" id="3.60.21.10">
    <property type="match status" value="1"/>
</dbReference>
<name>A0A1S7TRW5_9HYPH</name>
<comment type="caution">
    <text evidence="3">The sequence shown here is derived from an EMBL/GenBank/DDBJ whole genome shotgun (WGS) entry which is preliminary data.</text>
</comment>
<protein>
    <recommendedName>
        <fullName evidence="2">Calcineurin-like phosphoesterase domain-containing protein</fullName>
    </recommendedName>
</protein>
<proteinExistence type="inferred from homology"/>
<feature type="domain" description="Calcineurin-like phosphoesterase" evidence="2">
    <location>
        <begin position="1"/>
        <end position="183"/>
    </location>
</feature>
<dbReference type="InterPro" id="IPR029052">
    <property type="entry name" value="Metallo-depent_PP-like"/>
</dbReference>
<dbReference type="InterPro" id="IPR024654">
    <property type="entry name" value="Calcineurin-like_PHP_lpxH"/>
</dbReference>
<reference evidence="3" key="1">
    <citation type="submission" date="2016-01" db="EMBL/GenBank/DDBJ databases">
        <authorList>
            <person name="Regsiter A."/>
            <person name="william w."/>
        </authorList>
    </citation>
    <scope>NUCLEOTIDE SEQUENCE</scope>
    <source>
        <strain evidence="3">NCPPB 1641</strain>
    </source>
</reference>
<dbReference type="Proteomes" id="UP000192140">
    <property type="component" value="Unassembled WGS sequence"/>
</dbReference>
<dbReference type="GO" id="GO:0005737">
    <property type="term" value="C:cytoplasm"/>
    <property type="evidence" value="ECO:0007669"/>
    <property type="project" value="TreeGrafter"/>
</dbReference>
<evidence type="ECO:0000256" key="1">
    <source>
        <dbReference type="ARBA" id="ARBA00008950"/>
    </source>
</evidence>
<dbReference type="RefSeq" id="WP_080851079.1">
    <property type="nucleotide sequence ID" value="NZ_LT009775.1"/>
</dbReference>
<comment type="similarity">
    <text evidence="1">Belongs to the metallophosphoesterase superfamily. YfcE family.</text>
</comment>
<dbReference type="AlphaFoldDB" id="A0A1S7TRW5"/>
<evidence type="ECO:0000259" key="2">
    <source>
        <dbReference type="Pfam" id="PF12850"/>
    </source>
</evidence>
<dbReference type="PIRSF" id="PIRSF000883">
    <property type="entry name" value="Pesterase_MJ0912"/>
    <property type="match status" value="1"/>
</dbReference>
<dbReference type="InterPro" id="IPR050126">
    <property type="entry name" value="Ap4A_hydrolase"/>
</dbReference>
<sequence length="249" mass="27426">MIFAAIADIHGNCAALEAVLEDIVRLGIKDIVNLGDCFSGPLEAGFTGDVLVSNWIPSIRGNHDRELIDRAPEEMGSWERPAHAQLSAAHLDWLQTLPFSMVFKDVAYCCHGSPRDDLEYWLETLSPEGVLKLRPLAEIEAMAEGITQPLMLCGHTHIPRTVQLSDGRLIVNPGSVGCPGWKDDTPFDHHVEAGHPLATYAVLEETGRGWQVYFRNIRYDNMAMAEMAKVNGMPRLSDALAGGWLGKRA</sequence>
<gene>
    <name evidence="3" type="ORF">AGR7A_Cc70014</name>
</gene>
<dbReference type="EMBL" id="FCNP01000027">
    <property type="protein sequence ID" value="CVI57281.1"/>
    <property type="molecule type" value="Genomic_DNA"/>
</dbReference>
<organism evidence="3 4">
    <name type="scientific">Agrobacterium deltaense NCPPB 1641</name>
    <dbReference type="NCBI Taxonomy" id="1183425"/>
    <lineage>
        <taxon>Bacteria</taxon>
        <taxon>Pseudomonadati</taxon>
        <taxon>Pseudomonadota</taxon>
        <taxon>Alphaproteobacteria</taxon>
        <taxon>Hyphomicrobiales</taxon>
        <taxon>Rhizobiaceae</taxon>
        <taxon>Rhizobium/Agrobacterium group</taxon>
        <taxon>Agrobacterium</taxon>
    </lineage>
</organism>
<dbReference type="PANTHER" id="PTHR42850:SF2">
    <property type="entry name" value="BLL5683 PROTEIN"/>
    <property type="match status" value="1"/>
</dbReference>
<dbReference type="PANTHER" id="PTHR42850">
    <property type="entry name" value="METALLOPHOSPHOESTERASE"/>
    <property type="match status" value="1"/>
</dbReference>
<accession>A0A1S7TRW5</accession>
<evidence type="ECO:0000313" key="3">
    <source>
        <dbReference type="EMBL" id="CVI57281.1"/>
    </source>
</evidence>
<dbReference type="GO" id="GO:0016791">
    <property type="term" value="F:phosphatase activity"/>
    <property type="evidence" value="ECO:0007669"/>
    <property type="project" value="TreeGrafter"/>
</dbReference>
<dbReference type="Pfam" id="PF12850">
    <property type="entry name" value="Metallophos_2"/>
    <property type="match status" value="1"/>
</dbReference>
<evidence type="ECO:0000313" key="4">
    <source>
        <dbReference type="Proteomes" id="UP000192140"/>
    </source>
</evidence>
<keyword evidence="4" id="KW-1185">Reference proteome</keyword>
<dbReference type="SUPFAM" id="SSF56300">
    <property type="entry name" value="Metallo-dependent phosphatases"/>
    <property type="match status" value="1"/>
</dbReference>
<dbReference type="InterPro" id="IPR011152">
    <property type="entry name" value="Pesterase_MJ0912"/>
</dbReference>